<dbReference type="EMBL" id="JBHSDP010000027">
    <property type="protein sequence ID" value="MFC4332195.1"/>
    <property type="molecule type" value="Genomic_DNA"/>
</dbReference>
<gene>
    <name evidence="3" type="ORF">ACFPC0_31410</name>
</gene>
<protein>
    <submittedName>
        <fullName evidence="3">Glycoside hydrolase domain-containing protein</fullName>
    </submittedName>
</protein>
<keyword evidence="4" id="KW-1185">Reference proteome</keyword>
<proteinExistence type="predicted"/>
<dbReference type="CDD" id="cd06418">
    <property type="entry name" value="GH25_BacA-like"/>
    <property type="match status" value="1"/>
</dbReference>
<dbReference type="RefSeq" id="WP_381743717.1">
    <property type="nucleotide sequence ID" value="NZ_JBHSDP010000027.1"/>
</dbReference>
<feature type="region of interest" description="Disordered" evidence="1">
    <location>
        <begin position="1"/>
        <end position="32"/>
    </location>
</feature>
<dbReference type="Proteomes" id="UP001595824">
    <property type="component" value="Unassembled WGS sequence"/>
</dbReference>
<evidence type="ECO:0000313" key="4">
    <source>
        <dbReference type="Proteomes" id="UP001595824"/>
    </source>
</evidence>
<sequence>MEGGRASPPARHQEHTIATPRPRRPRAARPLGAPAAPAAAALCAALAAACPAAALPDASRTAAPPAASRSVPPTAYRTVAYRGHTFTVPADWQVVDLTADPAACVRFDRHAVYLGTPGEQQDCPARATGRTESLWVRPATAERAAVTENRTARLFHATASAEGIAVTAPYREDRAVVEEVLRSAGLPVPAARTGTGDGSAQSVPALPADATVYRGRGFDTCAAPGQKAMDAWRAASPYGAVGVYIGGVNRACAQPNLTDTWVRTQYTSGWRLLPLYVGPQPSAGAGSCADDCAAITDPAPQGRAAAEDAVVQAGALGLGPGAVLYNDLEQYTPGAALTARVLGYLEAWTLRLHELGYRSGAYGSVSSLVADLVGNAARTTLPDVIHFARWNDEAVTTDAALPAGLWSQGRRVHQYAGDRAETYGGTRISVDRDQLDVGAGT</sequence>
<reference evidence="4" key="1">
    <citation type="journal article" date="2019" name="Int. J. Syst. Evol. Microbiol.">
        <title>The Global Catalogue of Microorganisms (GCM) 10K type strain sequencing project: providing services to taxonomists for standard genome sequencing and annotation.</title>
        <authorList>
            <consortium name="The Broad Institute Genomics Platform"/>
            <consortium name="The Broad Institute Genome Sequencing Center for Infectious Disease"/>
            <person name="Wu L."/>
            <person name="Ma J."/>
        </authorList>
    </citation>
    <scope>NUCLEOTIDE SEQUENCE [LARGE SCALE GENOMIC DNA]</scope>
    <source>
        <strain evidence="4">PCU 347</strain>
    </source>
</reference>
<evidence type="ECO:0000256" key="1">
    <source>
        <dbReference type="SAM" id="MobiDB-lite"/>
    </source>
</evidence>
<dbReference type="Pfam" id="PF08924">
    <property type="entry name" value="Rv2525c_GlyHyd-like"/>
    <property type="match status" value="1"/>
</dbReference>
<dbReference type="InterPro" id="IPR017853">
    <property type="entry name" value="GH"/>
</dbReference>
<accession>A0ABV8TNS8</accession>
<dbReference type="GO" id="GO:0016787">
    <property type="term" value="F:hydrolase activity"/>
    <property type="evidence" value="ECO:0007669"/>
    <property type="project" value="UniProtKB-KW"/>
</dbReference>
<dbReference type="SUPFAM" id="SSF51445">
    <property type="entry name" value="(Trans)glycosidases"/>
    <property type="match status" value="1"/>
</dbReference>
<evidence type="ECO:0000313" key="3">
    <source>
        <dbReference type="EMBL" id="MFC4332195.1"/>
    </source>
</evidence>
<evidence type="ECO:0000259" key="2">
    <source>
        <dbReference type="Pfam" id="PF08924"/>
    </source>
</evidence>
<keyword evidence="3" id="KW-0378">Hydrolase</keyword>
<dbReference type="Gene3D" id="3.20.20.80">
    <property type="entry name" value="Glycosidases"/>
    <property type="match status" value="1"/>
</dbReference>
<dbReference type="InterPro" id="IPR015020">
    <property type="entry name" value="Rv2525c-like_Glyco_Hydro-like"/>
</dbReference>
<feature type="domain" description="Rv2525c-like glycoside hydrolase-like" evidence="2">
    <location>
        <begin position="230"/>
        <end position="434"/>
    </location>
</feature>
<name>A0ABV8TNS8_9ACTN</name>
<comment type="caution">
    <text evidence="3">The sequence shown here is derived from an EMBL/GenBank/DDBJ whole genome shotgun (WGS) entry which is preliminary data.</text>
</comment>
<organism evidence="3 4">
    <name type="scientific">Streptomyces andamanensis</name>
    <dbReference type="NCBI Taxonomy" id="1565035"/>
    <lineage>
        <taxon>Bacteria</taxon>
        <taxon>Bacillati</taxon>
        <taxon>Actinomycetota</taxon>
        <taxon>Actinomycetes</taxon>
        <taxon>Kitasatosporales</taxon>
        <taxon>Streptomycetaceae</taxon>
        <taxon>Streptomyces</taxon>
    </lineage>
</organism>